<gene>
    <name evidence="1" type="ORF">K3G42_011026</name>
</gene>
<sequence length="161" mass="17178">MKERGSPSPRSGRRAQADERAATSHHAEPVAPLTCAAKPQVADDAHQQQQQDDPAAGSASPAPWRRHRCVREGAGSAPPRLLFFSPEQPLQRSSFGTRSPPDFPPGSRPPPALPARLGENAGLCRSKEAKREAGSSPPVPGCLLPPPRSENFEDEGNLESL</sequence>
<comment type="caution">
    <text evidence="1">The sequence shown here is derived from an EMBL/GenBank/DDBJ whole genome shotgun (WGS) entry which is preliminary data.</text>
</comment>
<organism evidence="1 2">
    <name type="scientific">Sphaerodactylus townsendi</name>
    <dbReference type="NCBI Taxonomy" id="933632"/>
    <lineage>
        <taxon>Eukaryota</taxon>
        <taxon>Metazoa</taxon>
        <taxon>Chordata</taxon>
        <taxon>Craniata</taxon>
        <taxon>Vertebrata</taxon>
        <taxon>Euteleostomi</taxon>
        <taxon>Lepidosauria</taxon>
        <taxon>Squamata</taxon>
        <taxon>Bifurcata</taxon>
        <taxon>Gekkota</taxon>
        <taxon>Sphaerodactylidae</taxon>
        <taxon>Sphaerodactylus</taxon>
    </lineage>
</organism>
<name>A0ACB8F988_9SAUR</name>
<accession>A0ACB8F988</accession>
<evidence type="ECO:0000313" key="1">
    <source>
        <dbReference type="EMBL" id="KAH8001560.1"/>
    </source>
</evidence>
<evidence type="ECO:0000313" key="2">
    <source>
        <dbReference type="Proteomes" id="UP000827872"/>
    </source>
</evidence>
<protein>
    <submittedName>
        <fullName evidence="1">Uncharacterized protein</fullName>
    </submittedName>
</protein>
<proteinExistence type="predicted"/>
<keyword evidence="2" id="KW-1185">Reference proteome</keyword>
<dbReference type="EMBL" id="CM037621">
    <property type="protein sequence ID" value="KAH8001560.1"/>
    <property type="molecule type" value="Genomic_DNA"/>
</dbReference>
<reference evidence="1" key="1">
    <citation type="submission" date="2021-08" db="EMBL/GenBank/DDBJ databases">
        <title>The first chromosome-level gecko genome reveals the dynamic sex chromosomes of Neotropical dwarf geckos (Sphaerodactylidae: Sphaerodactylus).</title>
        <authorList>
            <person name="Pinto B.J."/>
            <person name="Keating S.E."/>
            <person name="Gamble T."/>
        </authorList>
    </citation>
    <scope>NUCLEOTIDE SEQUENCE</scope>
    <source>
        <strain evidence="1">TG3544</strain>
    </source>
</reference>
<dbReference type="Proteomes" id="UP000827872">
    <property type="component" value="Linkage Group LG08"/>
</dbReference>